<dbReference type="AlphaFoldDB" id="A0A5P1E5J9"/>
<sequence length="169" mass="19164">MYTITNGEVKPPNLKYTTTNLDKELALTTKSIMRETKNFVSLEKLKPTFLSFKDASAFDDGKMSFNVFGFVITIKPIFSNHTSKRMEVIIMNKEFDQLSMTLWGDLAEIEGSYMEVLKDAKPVVALLSVIGEFQLSTKQSTLVLMNPEIPQCREMKDCCGSFISFISKF</sequence>
<reference evidence="2" key="1">
    <citation type="journal article" date="2017" name="Nat. Commun.">
        <title>The asparagus genome sheds light on the origin and evolution of a young Y chromosome.</title>
        <authorList>
            <person name="Harkess A."/>
            <person name="Zhou J."/>
            <person name="Xu C."/>
            <person name="Bowers J.E."/>
            <person name="Van der Hulst R."/>
            <person name="Ayyampalayam S."/>
            <person name="Mercati F."/>
            <person name="Riccardi P."/>
            <person name="McKain M.R."/>
            <person name="Kakrana A."/>
            <person name="Tang H."/>
            <person name="Ray J."/>
            <person name="Groenendijk J."/>
            <person name="Arikit S."/>
            <person name="Mathioni S.M."/>
            <person name="Nakano M."/>
            <person name="Shan H."/>
            <person name="Telgmann-Rauber A."/>
            <person name="Kanno A."/>
            <person name="Yue Z."/>
            <person name="Chen H."/>
            <person name="Li W."/>
            <person name="Chen Y."/>
            <person name="Xu X."/>
            <person name="Zhang Y."/>
            <person name="Luo S."/>
            <person name="Chen H."/>
            <person name="Gao J."/>
            <person name="Mao Z."/>
            <person name="Pires J.C."/>
            <person name="Luo M."/>
            <person name="Kudrna D."/>
            <person name="Wing R.A."/>
            <person name="Meyers B.C."/>
            <person name="Yi K."/>
            <person name="Kong H."/>
            <person name="Lavrijsen P."/>
            <person name="Sunseri F."/>
            <person name="Falavigna A."/>
            <person name="Ye Y."/>
            <person name="Leebens-Mack J.H."/>
            <person name="Chen G."/>
        </authorList>
    </citation>
    <scope>NUCLEOTIDE SEQUENCE [LARGE SCALE GENOMIC DNA]</scope>
    <source>
        <strain evidence="2">cv. DH0086</strain>
    </source>
</reference>
<evidence type="ECO:0008006" key="3">
    <source>
        <dbReference type="Google" id="ProtNLM"/>
    </source>
</evidence>
<keyword evidence="2" id="KW-1185">Reference proteome</keyword>
<gene>
    <name evidence="1" type="ORF">A4U43_C09F3580</name>
</gene>
<proteinExistence type="predicted"/>
<accession>A0A5P1E5J9</accession>
<evidence type="ECO:0000313" key="2">
    <source>
        <dbReference type="Proteomes" id="UP000243459"/>
    </source>
</evidence>
<dbReference type="Gene3D" id="2.40.50.140">
    <property type="entry name" value="Nucleic acid-binding proteins"/>
    <property type="match status" value="1"/>
</dbReference>
<dbReference type="InterPro" id="IPR012340">
    <property type="entry name" value="NA-bd_OB-fold"/>
</dbReference>
<dbReference type="EMBL" id="CM007389">
    <property type="protein sequence ID" value="ONK57739.1"/>
    <property type="molecule type" value="Genomic_DNA"/>
</dbReference>
<name>A0A5P1E5J9_ASPOF</name>
<dbReference type="Gramene" id="ONK57739">
    <property type="protein sequence ID" value="ONK57739"/>
    <property type="gene ID" value="A4U43_C09F3580"/>
</dbReference>
<evidence type="ECO:0000313" key="1">
    <source>
        <dbReference type="EMBL" id="ONK57739.1"/>
    </source>
</evidence>
<dbReference type="SUPFAM" id="SSF50249">
    <property type="entry name" value="Nucleic acid-binding proteins"/>
    <property type="match status" value="1"/>
</dbReference>
<organism evidence="1 2">
    <name type="scientific">Asparagus officinalis</name>
    <name type="common">Garden asparagus</name>
    <dbReference type="NCBI Taxonomy" id="4686"/>
    <lineage>
        <taxon>Eukaryota</taxon>
        <taxon>Viridiplantae</taxon>
        <taxon>Streptophyta</taxon>
        <taxon>Embryophyta</taxon>
        <taxon>Tracheophyta</taxon>
        <taxon>Spermatophyta</taxon>
        <taxon>Magnoliopsida</taxon>
        <taxon>Liliopsida</taxon>
        <taxon>Asparagales</taxon>
        <taxon>Asparagaceae</taxon>
        <taxon>Asparagoideae</taxon>
        <taxon>Asparagus</taxon>
    </lineage>
</organism>
<protein>
    <recommendedName>
        <fullName evidence="3">Replication protein A OB domain-containing protein</fullName>
    </recommendedName>
</protein>
<dbReference type="Proteomes" id="UP000243459">
    <property type="component" value="Chromosome 9"/>
</dbReference>